<feature type="transmembrane region" description="Helical" evidence="2">
    <location>
        <begin position="65"/>
        <end position="95"/>
    </location>
</feature>
<gene>
    <name evidence="3" type="ORF">IC602_09370</name>
</gene>
<dbReference type="PANTHER" id="PTHR40040:SF1">
    <property type="entry name" value="MEMBRANE PROTEIN"/>
    <property type="match status" value="1"/>
</dbReference>
<dbReference type="Proteomes" id="UP000621631">
    <property type="component" value="Unassembled WGS sequence"/>
</dbReference>
<evidence type="ECO:0000313" key="4">
    <source>
        <dbReference type="Proteomes" id="UP000621631"/>
    </source>
</evidence>
<keyword evidence="2" id="KW-0812">Transmembrane</keyword>
<keyword evidence="2" id="KW-1133">Transmembrane helix</keyword>
<evidence type="ECO:0000256" key="1">
    <source>
        <dbReference type="SAM" id="MobiDB-lite"/>
    </source>
</evidence>
<keyword evidence="4" id="KW-1185">Reference proteome</keyword>
<dbReference type="PANTHER" id="PTHR40040">
    <property type="entry name" value="SMALL HYDROPHOBIC PROTEIN-RELATED"/>
    <property type="match status" value="1"/>
</dbReference>
<dbReference type="RefSeq" id="WP_189778012.1">
    <property type="nucleotide sequence ID" value="NZ_JACWEZ010000004.1"/>
</dbReference>
<evidence type="ECO:0000256" key="2">
    <source>
        <dbReference type="SAM" id="Phobius"/>
    </source>
</evidence>
<proteinExistence type="predicted"/>
<feature type="transmembrane region" description="Helical" evidence="2">
    <location>
        <begin position="107"/>
        <end position="125"/>
    </location>
</feature>
<accession>A0ABR7VNG7</accession>
<reference evidence="3 4" key="1">
    <citation type="submission" date="2020-09" db="EMBL/GenBank/DDBJ databases">
        <title>Draft Genome Sequences of Oil-Oxidizing Bacteria Halomonas titanicae, Marinobacter lutaoensis, and Virgibacillus halodenitrificans Isolated from Highly Saline Environments.</title>
        <authorList>
            <person name="Grouzdev D.S."/>
            <person name="Sokolova D.S."/>
            <person name="Semenova E.M."/>
            <person name="Borzenkov I.A."/>
            <person name="Bidzhieva S.K."/>
            <person name="Poltaraus A.B."/>
            <person name="Nazina T.N."/>
        </authorList>
    </citation>
    <scope>NUCLEOTIDE SEQUENCE [LARGE SCALE GENOMIC DNA]</scope>
    <source>
        <strain evidence="3 4">VKM B-3472D</strain>
    </source>
</reference>
<evidence type="ECO:0008006" key="5">
    <source>
        <dbReference type="Google" id="ProtNLM"/>
    </source>
</evidence>
<feature type="region of interest" description="Disordered" evidence="1">
    <location>
        <begin position="1"/>
        <end position="33"/>
    </location>
</feature>
<dbReference type="EMBL" id="JACWEZ010000004">
    <property type="protein sequence ID" value="MBD1222815.1"/>
    <property type="molecule type" value="Genomic_DNA"/>
</dbReference>
<dbReference type="InterPro" id="IPR055338">
    <property type="entry name" value="YqfX-like"/>
</dbReference>
<keyword evidence="2" id="KW-0472">Membrane</keyword>
<protein>
    <recommendedName>
        <fullName evidence="5">DUF4190 domain-containing protein</fullName>
    </recommendedName>
</protein>
<evidence type="ECO:0000313" key="3">
    <source>
        <dbReference type="EMBL" id="MBD1222815.1"/>
    </source>
</evidence>
<comment type="caution">
    <text evidence="3">The sequence shown here is derived from an EMBL/GenBank/DDBJ whole genome shotgun (WGS) entry which is preliminary data.</text>
</comment>
<name>A0ABR7VNG7_VIRHA</name>
<organism evidence="3 4">
    <name type="scientific">Virgibacillus halodenitrificans</name>
    <name type="common">Bacillus halodenitrificans</name>
    <dbReference type="NCBI Taxonomy" id="1482"/>
    <lineage>
        <taxon>Bacteria</taxon>
        <taxon>Bacillati</taxon>
        <taxon>Bacillota</taxon>
        <taxon>Bacilli</taxon>
        <taxon>Bacillales</taxon>
        <taxon>Bacillaceae</taxon>
        <taxon>Virgibacillus</taxon>
    </lineage>
</organism>
<sequence length="126" mass="13762">MDEFQDYKNNQMEKPPEHGDQATNDALDIQPDSTRDEEFAAELTAEDYNTIADQDEDTGTETNTMYGWIGVVLSVISFFMWPVILGAAGIIFGLISRGRNADTLGNIAIGAGAVSILISLFILPFV</sequence>